<feature type="non-terminal residue" evidence="2">
    <location>
        <position position="1"/>
    </location>
</feature>
<accession>A0A381YT76</accession>
<dbReference type="Pfam" id="PF08244">
    <property type="entry name" value="Glyco_hydro_32C"/>
    <property type="match status" value="1"/>
</dbReference>
<proteinExistence type="predicted"/>
<evidence type="ECO:0000259" key="1">
    <source>
        <dbReference type="Pfam" id="PF08244"/>
    </source>
</evidence>
<dbReference type="AlphaFoldDB" id="A0A381YT76"/>
<protein>
    <recommendedName>
        <fullName evidence="1">Glycosyl hydrolase family 32 C-terminal domain-containing protein</fullName>
    </recommendedName>
</protein>
<organism evidence="2">
    <name type="scientific">marine metagenome</name>
    <dbReference type="NCBI Taxonomy" id="408172"/>
    <lineage>
        <taxon>unclassified sequences</taxon>
        <taxon>metagenomes</taxon>
        <taxon>ecological metagenomes</taxon>
    </lineage>
</organism>
<sequence>VGIELQIFIDKLVIEVFANERQCVTQRVYPTRPDSRGVEFFSKGEDLRIRLLRANHW</sequence>
<name>A0A381YT76_9ZZZZ</name>
<evidence type="ECO:0000313" key="2">
    <source>
        <dbReference type="EMBL" id="SVA79822.1"/>
    </source>
</evidence>
<feature type="domain" description="Glycosyl hydrolase family 32 C-terminal" evidence="1">
    <location>
        <begin position="3"/>
        <end position="49"/>
    </location>
</feature>
<reference evidence="2" key="1">
    <citation type="submission" date="2018-05" db="EMBL/GenBank/DDBJ databases">
        <authorList>
            <person name="Lanie J.A."/>
            <person name="Ng W.-L."/>
            <person name="Kazmierczak K.M."/>
            <person name="Andrzejewski T.M."/>
            <person name="Davidsen T.M."/>
            <person name="Wayne K.J."/>
            <person name="Tettelin H."/>
            <person name="Glass J.I."/>
            <person name="Rusch D."/>
            <person name="Podicherti R."/>
            <person name="Tsui H.-C.T."/>
            <person name="Winkler M.E."/>
        </authorList>
    </citation>
    <scope>NUCLEOTIDE SEQUENCE</scope>
</reference>
<dbReference type="EMBL" id="UINC01018921">
    <property type="protein sequence ID" value="SVA79822.1"/>
    <property type="molecule type" value="Genomic_DNA"/>
</dbReference>
<dbReference type="SUPFAM" id="SSF49899">
    <property type="entry name" value="Concanavalin A-like lectins/glucanases"/>
    <property type="match status" value="1"/>
</dbReference>
<dbReference type="InterPro" id="IPR013189">
    <property type="entry name" value="Glyco_hydro_32_C"/>
</dbReference>
<dbReference type="Gene3D" id="2.60.120.560">
    <property type="entry name" value="Exo-inulinase, domain 1"/>
    <property type="match status" value="1"/>
</dbReference>
<gene>
    <name evidence="2" type="ORF">METZ01_LOCUS132676</name>
</gene>
<dbReference type="InterPro" id="IPR013320">
    <property type="entry name" value="ConA-like_dom_sf"/>
</dbReference>